<feature type="compositionally biased region" description="Acidic residues" evidence="7">
    <location>
        <begin position="186"/>
        <end position="195"/>
    </location>
</feature>
<feature type="domain" description="RRM" evidence="8">
    <location>
        <begin position="359"/>
        <end position="437"/>
    </location>
</feature>
<dbReference type="FunFam" id="3.30.70.330:FF:000738">
    <property type="entry name" value="RNA-binding motif protein 19"/>
    <property type="match status" value="1"/>
</dbReference>
<evidence type="ECO:0000256" key="5">
    <source>
        <dbReference type="ARBA" id="ARBA00023242"/>
    </source>
</evidence>
<keyword evidence="5" id="KW-0539">Nucleus</keyword>
<feature type="region of interest" description="Disordered" evidence="7">
    <location>
        <begin position="179"/>
        <end position="212"/>
    </location>
</feature>
<feature type="compositionally biased region" description="Basic and acidic residues" evidence="7">
    <location>
        <begin position="630"/>
        <end position="651"/>
    </location>
</feature>
<feature type="compositionally biased region" description="Basic and acidic residues" evidence="7">
    <location>
        <begin position="196"/>
        <end position="212"/>
    </location>
</feature>
<evidence type="ECO:0000313" key="10">
    <source>
        <dbReference type="Proteomes" id="UP001177670"/>
    </source>
</evidence>
<evidence type="ECO:0000256" key="7">
    <source>
        <dbReference type="SAM" id="MobiDB-lite"/>
    </source>
</evidence>
<dbReference type="AlphaFoldDB" id="A0AA40KLM5"/>
<feature type="compositionally biased region" description="Acidic residues" evidence="7">
    <location>
        <begin position="668"/>
        <end position="678"/>
    </location>
</feature>
<dbReference type="Gene3D" id="3.30.70.330">
    <property type="match status" value="6"/>
</dbReference>
<reference evidence="9" key="1">
    <citation type="submission" date="2021-10" db="EMBL/GenBank/DDBJ databases">
        <title>Melipona bicolor Genome sequencing and assembly.</title>
        <authorList>
            <person name="Araujo N.S."/>
            <person name="Arias M.C."/>
        </authorList>
    </citation>
    <scope>NUCLEOTIDE SEQUENCE</scope>
    <source>
        <strain evidence="9">USP_2M_L1-L4_2017</strain>
        <tissue evidence="9">Whole body</tissue>
    </source>
</reference>
<dbReference type="PANTHER" id="PTHR48039">
    <property type="entry name" value="RNA-BINDING MOTIF PROTEIN 14B"/>
    <property type="match status" value="1"/>
</dbReference>
<protein>
    <recommendedName>
        <fullName evidence="8">RRM domain-containing protein</fullName>
    </recommendedName>
</protein>
<feature type="domain" description="RRM" evidence="8">
    <location>
        <begin position="2"/>
        <end position="79"/>
    </location>
</feature>
<name>A0AA40KLM5_9HYME</name>
<dbReference type="InterPro" id="IPR035979">
    <property type="entry name" value="RBD_domain_sf"/>
</dbReference>
<dbReference type="CDD" id="cd12569">
    <property type="entry name" value="RRM4_RBM19"/>
    <property type="match status" value="1"/>
</dbReference>
<feature type="domain" description="RRM" evidence="8">
    <location>
        <begin position="680"/>
        <end position="763"/>
    </location>
</feature>
<feature type="domain" description="RRM" evidence="8">
    <location>
        <begin position="255"/>
        <end position="326"/>
    </location>
</feature>
<comment type="caution">
    <text evidence="9">The sequence shown here is derived from an EMBL/GenBank/DDBJ whole genome shotgun (WGS) entry which is preliminary data.</text>
</comment>
<evidence type="ECO:0000256" key="1">
    <source>
        <dbReference type="ARBA" id="ARBA00004123"/>
    </source>
</evidence>
<evidence type="ECO:0000313" key="9">
    <source>
        <dbReference type="EMBL" id="KAK1124693.1"/>
    </source>
</evidence>
<dbReference type="InterPro" id="IPR034418">
    <property type="entry name" value="RMB19_RRM1"/>
</dbReference>
<keyword evidence="10" id="KW-1185">Reference proteome</keyword>
<dbReference type="GO" id="GO:0003729">
    <property type="term" value="F:mRNA binding"/>
    <property type="evidence" value="ECO:0007669"/>
    <property type="project" value="TreeGrafter"/>
</dbReference>
<dbReference type="InterPro" id="IPR012677">
    <property type="entry name" value="Nucleotide-bd_a/b_plait_sf"/>
</dbReference>
<comment type="similarity">
    <text evidence="2">Belongs to the RRM MRD1 family.</text>
</comment>
<organism evidence="9 10">
    <name type="scientific">Melipona bicolor</name>
    <dbReference type="NCBI Taxonomy" id="60889"/>
    <lineage>
        <taxon>Eukaryota</taxon>
        <taxon>Metazoa</taxon>
        <taxon>Ecdysozoa</taxon>
        <taxon>Arthropoda</taxon>
        <taxon>Hexapoda</taxon>
        <taxon>Insecta</taxon>
        <taxon>Pterygota</taxon>
        <taxon>Neoptera</taxon>
        <taxon>Endopterygota</taxon>
        <taxon>Hymenoptera</taxon>
        <taxon>Apocrita</taxon>
        <taxon>Aculeata</taxon>
        <taxon>Apoidea</taxon>
        <taxon>Anthophila</taxon>
        <taxon>Apidae</taxon>
        <taxon>Melipona</taxon>
    </lineage>
</organism>
<evidence type="ECO:0000259" key="8">
    <source>
        <dbReference type="PROSITE" id="PS50102"/>
    </source>
</evidence>
<keyword evidence="3" id="KW-0677">Repeat</keyword>
<feature type="compositionally biased region" description="Basic and acidic residues" evidence="7">
    <location>
        <begin position="124"/>
        <end position="137"/>
    </location>
</feature>
<dbReference type="Proteomes" id="UP001177670">
    <property type="component" value="Unassembled WGS sequence"/>
</dbReference>
<dbReference type="PROSITE" id="PS50102">
    <property type="entry name" value="RRM"/>
    <property type="match status" value="6"/>
</dbReference>
<evidence type="ECO:0000256" key="6">
    <source>
        <dbReference type="PROSITE-ProRule" id="PRU00176"/>
    </source>
</evidence>
<dbReference type="InterPro" id="IPR034423">
    <property type="entry name" value="RBM19_RRM5"/>
</dbReference>
<evidence type="ECO:0000256" key="2">
    <source>
        <dbReference type="ARBA" id="ARBA00008033"/>
    </source>
</evidence>
<feature type="region of interest" description="Disordered" evidence="7">
    <location>
        <begin position="618"/>
        <end position="678"/>
    </location>
</feature>
<evidence type="ECO:0000256" key="4">
    <source>
        <dbReference type="ARBA" id="ARBA00022884"/>
    </source>
</evidence>
<sequence>MSRLIVKNLPKNITDTKLKELFSHKGLITDVQLKYTKDGKFRRFAFIGFKTEEQAVAAKEYFDKTCIDTCKISIEQCASLGDSSKPRAWSKYAVDSSKNNANNKDCTDNERTENVALNKPTANGKKEKNKKDKKEEGAIHEVKEALEKHKNDPLFMEFLESHTTDKAIWNNDTLITSQIEERNDSETDDNESSIQDDDKNETKNKDEEKDKEQKIANKVISDLEYMESLKRKATNGEKKVLSNKDTSKHGSIKFFTVKLQGLAYNHKKKDIKQFFRPLKAKSIRVPAKIKGIAYVGFKTEQHMRKALLKNKSFLDGKQVFVIKYETKEQKPGEAENENNVRWKKQAEALKCEESVAESGRIFIRNLSYTITEDDVRTLFEKYGPLTEVDLPIDRTTRKPKGFGTITFLMPEHAVKAYSELDGSILDGRMLHLLPAKMKSNPMEELDEKDLTYKKKKELKAKMAAGSSHNWNTLFLGQNAVADTIAAVYNTTKEKVLEDGSKDLSAAVKLALGETQLVQDTKKFLEENGVCLDAFNQPSNKRSKTVILVKNLPAATPAREIRQLFTRHGELGRIVMPPSGITALVEFLEPSEARKAFAKLAYTKYKHLPLYLEWAPDNTFTTPSPSAKKNKGIETKASERKEIKEQVDKQTKEFSGNVNGTNKTKKEEIEDDDEDEPEPDTTLFVKNINFATTKEQLKTYFGKCGALHYATIATKNDPQNPGAKLSMGYGFVRYKKKVDADRALKVLQMTVLEEKVLELKRSERMLTTDVKTVKKKSSITAQTGTKILIRNIPFQATIKEITELFKAFGELKAVRLPKKLVGVEKHRGFAFVEYYTKSEAKKAFQALCQSTHLYGRRLVLEWAQTEEGVEEVRKRTAKHFHQDESIKKSKKATLSPEDVGLEDA</sequence>
<feature type="region of interest" description="Disordered" evidence="7">
    <location>
        <begin position="97"/>
        <end position="137"/>
    </location>
</feature>
<dbReference type="InterPro" id="IPR034420">
    <property type="entry name" value="RBM19_RRM4"/>
</dbReference>
<dbReference type="GO" id="GO:0005634">
    <property type="term" value="C:nucleus"/>
    <property type="evidence" value="ECO:0007669"/>
    <property type="project" value="UniProtKB-SubCell"/>
</dbReference>
<feature type="domain" description="RRM" evidence="8">
    <location>
        <begin position="784"/>
        <end position="864"/>
    </location>
</feature>
<feature type="domain" description="RRM" evidence="8">
    <location>
        <begin position="544"/>
        <end position="616"/>
    </location>
</feature>
<dbReference type="CDD" id="cd12571">
    <property type="entry name" value="RRM6_RBM19"/>
    <property type="match status" value="1"/>
</dbReference>
<evidence type="ECO:0000256" key="3">
    <source>
        <dbReference type="ARBA" id="ARBA00022737"/>
    </source>
</evidence>
<dbReference type="CDD" id="cd12318">
    <property type="entry name" value="RRM5_RBM19_like"/>
    <property type="match status" value="1"/>
</dbReference>
<dbReference type="SUPFAM" id="SSF54928">
    <property type="entry name" value="RNA-binding domain, RBD"/>
    <property type="match status" value="5"/>
</dbReference>
<dbReference type="FunFam" id="3.30.70.330:FF:000277">
    <property type="entry name" value="RNA binding motif protein 19"/>
    <property type="match status" value="1"/>
</dbReference>
<feature type="compositionally biased region" description="Polar residues" evidence="7">
    <location>
        <begin position="652"/>
        <end position="661"/>
    </location>
</feature>
<keyword evidence="4 6" id="KW-0694">RNA-binding</keyword>
<dbReference type="InterPro" id="IPR034421">
    <property type="entry name" value="RBM19_RRM6"/>
</dbReference>
<dbReference type="Pfam" id="PF00076">
    <property type="entry name" value="RRM_1"/>
    <property type="match status" value="6"/>
</dbReference>
<gene>
    <name evidence="9" type="ORF">K0M31_006061</name>
</gene>
<dbReference type="EMBL" id="JAHYIQ010000017">
    <property type="protein sequence ID" value="KAK1124693.1"/>
    <property type="molecule type" value="Genomic_DNA"/>
</dbReference>
<proteinExistence type="inferred from homology"/>
<feature type="region of interest" description="Disordered" evidence="7">
    <location>
        <begin position="878"/>
        <end position="903"/>
    </location>
</feature>
<dbReference type="SMART" id="SM00360">
    <property type="entry name" value="RRM"/>
    <property type="match status" value="6"/>
</dbReference>
<dbReference type="FunFam" id="3.30.70.330:FF:000240">
    <property type="entry name" value="RNA binding motif protein 19"/>
    <property type="match status" value="1"/>
</dbReference>
<dbReference type="InterPro" id="IPR000504">
    <property type="entry name" value="RRM_dom"/>
</dbReference>
<accession>A0AA40KLM5</accession>
<dbReference type="InterPro" id="IPR051945">
    <property type="entry name" value="RRM_MRD1_RNA_proc_ribogen"/>
</dbReference>
<dbReference type="CDD" id="cd12564">
    <property type="entry name" value="RRM1_RBM19"/>
    <property type="match status" value="1"/>
</dbReference>
<comment type="subcellular location">
    <subcellularLocation>
        <location evidence="1">Nucleus</location>
    </subcellularLocation>
</comment>
<dbReference type="PANTHER" id="PTHR48039:SF5">
    <property type="entry name" value="RNA-BINDING PROTEIN 28"/>
    <property type="match status" value="1"/>
</dbReference>